<keyword evidence="1" id="KW-0812">Transmembrane</keyword>
<dbReference type="InterPro" id="IPR016186">
    <property type="entry name" value="C-type_lectin-like/link_sf"/>
</dbReference>
<keyword evidence="5" id="KW-1185">Reference proteome</keyword>
<evidence type="ECO:0000313" key="5">
    <source>
        <dbReference type="Proteomes" id="UP000275408"/>
    </source>
</evidence>
<keyword evidence="1" id="KW-1133">Transmembrane helix</keyword>
<feature type="chain" id="PRO_5018042778" description="C-type lectin domain-containing protein" evidence="2">
    <location>
        <begin position="22"/>
        <end position="417"/>
    </location>
</feature>
<feature type="signal peptide" evidence="2">
    <location>
        <begin position="1"/>
        <end position="21"/>
    </location>
</feature>
<dbReference type="SUPFAM" id="SSF56436">
    <property type="entry name" value="C-type lectin-like"/>
    <property type="match status" value="1"/>
</dbReference>
<comment type="caution">
    <text evidence="4">The sequence shown here is derived from an EMBL/GenBank/DDBJ whole genome shotgun (WGS) entry which is preliminary data.</text>
</comment>
<name>A0A3M6TJJ7_POCDA</name>
<keyword evidence="1" id="KW-0472">Membrane</keyword>
<dbReference type="Pfam" id="PF00059">
    <property type="entry name" value="Lectin_C"/>
    <property type="match status" value="1"/>
</dbReference>
<dbReference type="InterPro" id="IPR050111">
    <property type="entry name" value="C-type_lectin/snaclec_domain"/>
</dbReference>
<sequence>MELTLFLGVVVFLPFVVKVYAADCSCYTFHEDGLTWTAARQSCQSNGGDLVSMETPHEWQVVRDYIQNLTNKFNNDWHIGLRRNTTVIGNWTWTWVNGKPLTINHWQPWQPRDGAPYVVMAKNYPPGTRGLFNDIRGNIFAGFICEIPSECSRSGLTCKITEVFRAVPSGTSSKQTPPTLRTEKNTRASNTDIISMVRKGKGYVSQKLQPPAGFIHWTIAIIPLVCVILVLVCVIGFLLWRLKMKTRKQNGDITAQPFYYDAQTRSLRKQDDGANNFREVNKLKVHFQDSPDCEDQNYHLLQRSANNENRNVQYASPCKTPGELSISRRLAIRRKSSDELKGKYPLNKGRENREVTKDYSALKTDSTEQNNESDNCRAYQALVTDYEEPVNIILAGKENAESHKCSEDELSYLEIIA</sequence>
<dbReference type="InterPro" id="IPR016187">
    <property type="entry name" value="CTDL_fold"/>
</dbReference>
<evidence type="ECO:0000259" key="3">
    <source>
        <dbReference type="PROSITE" id="PS50041"/>
    </source>
</evidence>
<evidence type="ECO:0000256" key="2">
    <source>
        <dbReference type="SAM" id="SignalP"/>
    </source>
</evidence>
<dbReference type="EMBL" id="RCHS01003480">
    <property type="protein sequence ID" value="RMX41540.1"/>
    <property type="molecule type" value="Genomic_DNA"/>
</dbReference>
<feature type="domain" description="C-type lectin" evidence="3">
    <location>
        <begin position="22"/>
        <end position="146"/>
    </location>
</feature>
<accession>A0A3M6TJJ7</accession>
<dbReference type="PROSITE" id="PS50041">
    <property type="entry name" value="C_TYPE_LECTIN_2"/>
    <property type="match status" value="1"/>
</dbReference>
<dbReference type="AlphaFoldDB" id="A0A3M6TJJ7"/>
<reference evidence="4 5" key="1">
    <citation type="journal article" date="2018" name="Sci. Rep.">
        <title>Comparative analysis of the Pocillopora damicornis genome highlights role of immune system in coral evolution.</title>
        <authorList>
            <person name="Cunning R."/>
            <person name="Bay R.A."/>
            <person name="Gillette P."/>
            <person name="Baker A.C."/>
            <person name="Traylor-Knowles N."/>
        </authorList>
    </citation>
    <scope>NUCLEOTIDE SEQUENCE [LARGE SCALE GENOMIC DNA]</scope>
    <source>
        <strain evidence="4">RSMAS</strain>
        <tissue evidence="4">Whole animal</tissue>
    </source>
</reference>
<dbReference type="Gene3D" id="3.10.100.10">
    <property type="entry name" value="Mannose-Binding Protein A, subunit A"/>
    <property type="match status" value="1"/>
</dbReference>
<protein>
    <recommendedName>
        <fullName evidence="3">C-type lectin domain-containing protein</fullName>
    </recommendedName>
</protein>
<organism evidence="4 5">
    <name type="scientific">Pocillopora damicornis</name>
    <name type="common">Cauliflower coral</name>
    <name type="synonym">Millepora damicornis</name>
    <dbReference type="NCBI Taxonomy" id="46731"/>
    <lineage>
        <taxon>Eukaryota</taxon>
        <taxon>Metazoa</taxon>
        <taxon>Cnidaria</taxon>
        <taxon>Anthozoa</taxon>
        <taxon>Hexacorallia</taxon>
        <taxon>Scleractinia</taxon>
        <taxon>Astrocoeniina</taxon>
        <taxon>Pocilloporidae</taxon>
        <taxon>Pocillopora</taxon>
    </lineage>
</organism>
<proteinExistence type="predicted"/>
<gene>
    <name evidence="4" type="ORF">pdam_00013079</name>
</gene>
<dbReference type="InterPro" id="IPR001304">
    <property type="entry name" value="C-type_lectin-like"/>
</dbReference>
<evidence type="ECO:0000256" key="1">
    <source>
        <dbReference type="SAM" id="Phobius"/>
    </source>
</evidence>
<dbReference type="CDD" id="cd00037">
    <property type="entry name" value="CLECT"/>
    <property type="match status" value="1"/>
</dbReference>
<dbReference type="PANTHER" id="PTHR22803">
    <property type="entry name" value="MANNOSE, PHOSPHOLIPASE, LECTIN RECEPTOR RELATED"/>
    <property type="match status" value="1"/>
</dbReference>
<dbReference type="OrthoDB" id="441660at2759"/>
<dbReference type="SMART" id="SM00034">
    <property type="entry name" value="CLECT"/>
    <property type="match status" value="1"/>
</dbReference>
<dbReference type="Proteomes" id="UP000275408">
    <property type="component" value="Unassembled WGS sequence"/>
</dbReference>
<feature type="transmembrane region" description="Helical" evidence="1">
    <location>
        <begin position="214"/>
        <end position="240"/>
    </location>
</feature>
<keyword evidence="2" id="KW-0732">Signal</keyword>
<evidence type="ECO:0000313" key="4">
    <source>
        <dbReference type="EMBL" id="RMX41540.1"/>
    </source>
</evidence>